<name>A0A077R204_9BASI</name>
<keyword evidence="3" id="KW-0489">Methyltransferase</keyword>
<feature type="region of interest" description="Disordered" evidence="5">
    <location>
        <begin position="1"/>
        <end position="20"/>
    </location>
</feature>
<dbReference type="GO" id="GO:0005737">
    <property type="term" value="C:cytoplasm"/>
    <property type="evidence" value="ECO:0007669"/>
    <property type="project" value="UniProtKB-SubCell"/>
</dbReference>
<evidence type="ECO:0000256" key="5">
    <source>
        <dbReference type="SAM" id="MobiDB-lite"/>
    </source>
</evidence>
<accession>A0A077R204</accession>
<sequence length="337" mass="37260">MSDKKVSIPPSDVEEGENYDLDTSALVALDKLRAEKAAEQAQLLKFSQSSSWRKSKKSKKPNQPKELTPEEKEAEEAKAEAALLAEIEAIADLERLNGIAPDSADSMLATLGSRLHVDSDAESSSAEEAKNHDDGEDSGTEIFLDVDTFRKTFGESWQLSQFWYSAKFVHELSELVFRLVSPSSTCVTMDGEAIKSGFGEARVAFLCCPTAWVGFVHKFPSLKNNAYVFEVDKRFQALSKKSFVYYNLHQPEKIPKELLGTFDILISDPPFLNVDTQAKVAQTAQLLGKKGAKYLLCTGESIADDARKMYGEPALEKLDLVVEHHGLANAFGIWGRV</sequence>
<dbReference type="PROSITE" id="PS00092">
    <property type="entry name" value="N6_MTASE"/>
    <property type="match status" value="1"/>
</dbReference>
<dbReference type="InterPro" id="IPR029063">
    <property type="entry name" value="SAM-dependent_MTases_sf"/>
</dbReference>
<dbReference type="PANTHER" id="PTHR13200">
    <property type="entry name" value="EEF1A LYSINE METHYLTRANSFERASE 1"/>
    <property type="match status" value="1"/>
</dbReference>
<comment type="subcellular location">
    <subcellularLocation>
        <location evidence="1">Cytoplasm</location>
    </subcellularLocation>
</comment>
<evidence type="ECO:0000256" key="4">
    <source>
        <dbReference type="ARBA" id="ARBA00022679"/>
    </source>
</evidence>
<dbReference type="Gene3D" id="3.40.50.150">
    <property type="entry name" value="Vaccinia Virus protein VP39"/>
    <property type="match status" value="1"/>
</dbReference>
<evidence type="ECO:0000256" key="1">
    <source>
        <dbReference type="ARBA" id="ARBA00004496"/>
    </source>
</evidence>
<dbReference type="GO" id="GO:0016279">
    <property type="term" value="F:protein-lysine N-methyltransferase activity"/>
    <property type="evidence" value="ECO:0007669"/>
    <property type="project" value="InterPro"/>
</dbReference>
<dbReference type="EMBL" id="HG529550">
    <property type="protein sequence ID" value="CDI52828.1"/>
    <property type="molecule type" value="Genomic_DNA"/>
</dbReference>
<feature type="compositionally biased region" description="Basic residues" evidence="5">
    <location>
        <begin position="53"/>
        <end position="62"/>
    </location>
</feature>
<dbReference type="GO" id="GO:0003676">
    <property type="term" value="F:nucleic acid binding"/>
    <property type="evidence" value="ECO:0007669"/>
    <property type="project" value="InterPro"/>
</dbReference>
<keyword evidence="4" id="KW-0808">Transferase</keyword>
<evidence type="ECO:0000256" key="2">
    <source>
        <dbReference type="ARBA" id="ARBA00022490"/>
    </source>
</evidence>
<feature type="region of interest" description="Disordered" evidence="5">
    <location>
        <begin position="119"/>
        <end position="139"/>
    </location>
</feature>
<organism evidence="6">
    <name type="scientific">Melanopsichium pennsylvanicum 4</name>
    <dbReference type="NCBI Taxonomy" id="1398559"/>
    <lineage>
        <taxon>Eukaryota</taxon>
        <taxon>Fungi</taxon>
        <taxon>Dikarya</taxon>
        <taxon>Basidiomycota</taxon>
        <taxon>Ustilaginomycotina</taxon>
        <taxon>Ustilaginomycetes</taxon>
        <taxon>Ustilaginales</taxon>
        <taxon>Ustilaginaceae</taxon>
        <taxon>Melanopsichium</taxon>
    </lineage>
</organism>
<feature type="region of interest" description="Disordered" evidence="5">
    <location>
        <begin position="44"/>
        <end position="75"/>
    </location>
</feature>
<dbReference type="Pfam" id="PF10237">
    <property type="entry name" value="N6-adenineMlase"/>
    <property type="match status" value="1"/>
</dbReference>
<protein>
    <recommendedName>
        <fullName evidence="7">Protein-lysine N-methyltransferase EFM5</fullName>
    </recommendedName>
</protein>
<reference evidence="6" key="1">
    <citation type="journal article" date="2014" name="Genome Biol. Evol.">
        <title>Gene Loss Rather Than Gene Gain Is Associated with a Host Jump from Monocots to Dicots in the Smut Fungus Melanopsichium pennsylvanicum.</title>
        <authorList>
            <person name="Sharma R."/>
            <person name="Mishra B."/>
            <person name="Runge F."/>
            <person name="Thines M."/>
        </authorList>
    </citation>
    <scope>NUCLEOTIDE SEQUENCE</scope>
    <source>
        <strain evidence="6">4</strain>
    </source>
</reference>
<dbReference type="AlphaFoldDB" id="A0A077R204"/>
<dbReference type="PANTHER" id="PTHR13200:SF0">
    <property type="entry name" value="EEF1A LYSINE METHYLTRANSFERASE 1"/>
    <property type="match status" value="1"/>
</dbReference>
<evidence type="ECO:0008006" key="7">
    <source>
        <dbReference type="Google" id="ProtNLM"/>
    </source>
</evidence>
<dbReference type="InterPro" id="IPR002052">
    <property type="entry name" value="DNA_methylase_N6_adenine_CS"/>
</dbReference>
<dbReference type="InterPro" id="IPR019369">
    <property type="entry name" value="Efm5/EEF1AKMT1"/>
</dbReference>
<proteinExistence type="predicted"/>
<evidence type="ECO:0000256" key="3">
    <source>
        <dbReference type="ARBA" id="ARBA00022603"/>
    </source>
</evidence>
<dbReference type="InterPro" id="IPR041370">
    <property type="entry name" value="Mlase_EEF1AKMT1/ZCCHC4"/>
</dbReference>
<evidence type="ECO:0000313" key="6">
    <source>
        <dbReference type="EMBL" id="CDI52828.1"/>
    </source>
</evidence>
<keyword evidence="2" id="KW-0963">Cytoplasm</keyword>
<dbReference type="GO" id="GO:0032259">
    <property type="term" value="P:methylation"/>
    <property type="evidence" value="ECO:0007669"/>
    <property type="project" value="UniProtKB-KW"/>
</dbReference>